<protein>
    <submittedName>
        <fullName evidence="1">Uncharacterized protein</fullName>
    </submittedName>
</protein>
<evidence type="ECO:0000313" key="2">
    <source>
        <dbReference type="Proteomes" id="UP001056120"/>
    </source>
</evidence>
<dbReference type="Proteomes" id="UP001056120">
    <property type="component" value="Linkage Group LG10"/>
</dbReference>
<proteinExistence type="predicted"/>
<keyword evidence="2" id="KW-1185">Reference proteome</keyword>
<dbReference type="EMBL" id="CM042027">
    <property type="protein sequence ID" value="KAI3804032.1"/>
    <property type="molecule type" value="Genomic_DNA"/>
</dbReference>
<accession>A0ACB9I8B3</accession>
<sequence length="75" mass="8003">MWTEFNNDLFDDGGGMSSEAIFNIRKTQCLGKEVKIESRGAKGVGSHITFLTSSNQIVGLEGGAESSNPKGKAPR</sequence>
<gene>
    <name evidence="1" type="ORF">L1987_32200</name>
</gene>
<comment type="caution">
    <text evidence="1">The sequence shown here is derived from an EMBL/GenBank/DDBJ whole genome shotgun (WGS) entry which is preliminary data.</text>
</comment>
<reference evidence="1 2" key="2">
    <citation type="journal article" date="2022" name="Mol. Ecol. Resour.">
        <title>The genomes of chicory, endive, great burdock and yacon provide insights into Asteraceae paleo-polyploidization history and plant inulin production.</title>
        <authorList>
            <person name="Fan W."/>
            <person name="Wang S."/>
            <person name="Wang H."/>
            <person name="Wang A."/>
            <person name="Jiang F."/>
            <person name="Liu H."/>
            <person name="Zhao H."/>
            <person name="Xu D."/>
            <person name="Zhang Y."/>
        </authorList>
    </citation>
    <scope>NUCLEOTIDE SEQUENCE [LARGE SCALE GENOMIC DNA]</scope>
    <source>
        <strain evidence="2">cv. Yunnan</strain>
        <tissue evidence="1">Leaves</tissue>
    </source>
</reference>
<name>A0ACB9I8B3_9ASTR</name>
<organism evidence="1 2">
    <name type="scientific">Smallanthus sonchifolius</name>
    <dbReference type="NCBI Taxonomy" id="185202"/>
    <lineage>
        <taxon>Eukaryota</taxon>
        <taxon>Viridiplantae</taxon>
        <taxon>Streptophyta</taxon>
        <taxon>Embryophyta</taxon>
        <taxon>Tracheophyta</taxon>
        <taxon>Spermatophyta</taxon>
        <taxon>Magnoliopsida</taxon>
        <taxon>eudicotyledons</taxon>
        <taxon>Gunneridae</taxon>
        <taxon>Pentapetalae</taxon>
        <taxon>asterids</taxon>
        <taxon>campanulids</taxon>
        <taxon>Asterales</taxon>
        <taxon>Asteraceae</taxon>
        <taxon>Asteroideae</taxon>
        <taxon>Heliantheae alliance</taxon>
        <taxon>Millerieae</taxon>
        <taxon>Smallanthus</taxon>
    </lineage>
</organism>
<reference evidence="2" key="1">
    <citation type="journal article" date="2022" name="Mol. Ecol. Resour.">
        <title>The genomes of chicory, endive, great burdock and yacon provide insights into Asteraceae palaeo-polyploidization history and plant inulin production.</title>
        <authorList>
            <person name="Fan W."/>
            <person name="Wang S."/>
            <person name="Wang H."/>
            <person name="Wang A."/>
            <person name="Jiang F."/>
            <person name="Liu H."/>
            <person name="Zhao H."/>
            <person name="Xu D."/>
            <person name="Zhang Y."/>
        </authorList>
    </citation>
    <scope>NUCLEOTIDE SEQUENCE [LARGE SCALE GENOMIC DNA]</scope>
    <source>
        <strain evidence="2">cv. Yunnan</strain>
    </source>
</reference>
<evidence type="ECO:0000313" key="1">
    <source>
        <dbReference type="EMBL" id="KAI3804032.1"/>
    </source>
</evidence>